<name>E6PXI9_9ZZZZ</name>
<organism evidence="1">
    <name type="scientific">mine drainage metagenome</name>
    <dbReference type="NCBI Taxonomy" id="410659"/>
    <lineage>
        <taxon>unclassified sequences</taxon>
        <taxon>metagenomes</taxon>
        <taxon>ecological metagenomes</taxon>
    </lineage>
</organism>
<dbReference type="EMBL" id="CABN01000039">
    <property type="protein sequence ID" value="CBH99648.1"/>
    <property type="molecule type" value="Genomic_DNA"/>
</dbReference>
<comment type="caution">
    <text evidence="1">The sequence shown here is derived from an EMBL/GenBank/DDBJ whole genome shotgun (WGS) entry which is preliminary data.</text>
</comment>
<reference evidence="1" key="1">
    <citation type="submission" date="2009-10" db="EMBL/GenBank/DDBJ databases">
        <title>Diversity of trophic interactions inside an arsenic-rich microbial ecosystem.</title>
        <authorList>
            <person name="Bertin P.N."/>
            <person name="Heinrich-Salmeron A."/>
            <person name="Pelletier E."/>
            <person name="Goulhen-Chollet F."/>
            <person name="Arsene-Ploetze F."/>
            <person name="Gallien S."/>
            <person name="Calteau A."/>
            <person name="Vallenet D."/>
            <person name="Casiot C."/>
            <person name="Chane-Woon-Ming B."/>
            <person name="Giloteaux L."/>
            <person name="Barakat M."/>
            <person name="Bonnefoy V."/>
            <person name="Bruneel O."/>
            <person name="Chandler M."/>
            <person name="Cleiss J."/>
            <person name="Duran R."/>
            <person name="Elbaz-Poulichet F."/>
            <person name="Fonknechten N."/>
            <person name="Lauga B."/>
            <person name="Mornico D."/>
            <person name="Ortet P."/>
            <person name="Schaeffer C."/>
            <person name="Siguier P."/>
            <person name="Alexander Thil Smith A."/>
            <person name="Van Dorsselaer A."/>
            <person name="Weissenbach J."/>
            <person name="Medigue C."/>
            <person name="Le Paslier D."/>
        </authorList>
    </citation>
    <scope>NUCLEOTIDE SEQUENCE</scope>
</reference>
<sequence length="49" mass="5551">MRPELALSAERVFAHNNETLGVCGDLLHNELLVDIWLTENSMESRLNAK</sequence>
<protein>
    <submittedName>
        <fullName evidence="1">Uncharacterized protein</fullName>
    </submittedName>
</protein>
<dbReference type="AlphaFoldDB" id="E6PXI9"/>
<proteinExistence type="predicted"/>
<gene>
    <name evidence="1" type="ORF">CARN3_0589</name>
</gene>
<accession>E6PXI9</accession>
<evidence type="ECO:0000313" key="1">
    <source>
        <dbReference type="EMBL" id="CBH99648.1"/>
    </source>
</evidence>